<dbReference type="AlphaFoldDB" id="A0A1Y0IDR3"/>
<dbReference type="GO" id="GO:0003677">
    <property type="term" value="F:DNA binding"/>
    <property type="evidence" value="ECO:0007669"/>
    <property type="project" value="InterPro"/>
</dbReference>
<dbReference type="PANTHER" id="PTHR30545:SF2">
    <property type="entry name" value="SUGAR FERMENTATION STIMULATION PROTEIN A"/>
    <property type="match status" value="1"/>
</dbReference>
<keyword evidence="5" id="KW-1185">Reference proteome</keyword>
<evidence type="ECO:0000313" key="5">
    <source>
        <dbReference type="Proteomes" id="UP000196027"/>
    </source>
</evidence>
<dbReference type="Gene3D" id="3.40.1350.60">
    <property type="match status" value="1"/>
</dbReference>
<dbReference type="FunFam" id="3.40.1350.60:FF:000001">
    <property type="entry name" value="Sugar fermentation stimulation protein A"/>
    <property type="match status" value="1"/>
</dbReference>
<evidence type="ECO:0000313" key="4">
    <source>
        <dbReference type="EMBL" id="ARU58591.1"/>
    </source>
</evidence>
<evidence type="ECO:0000259" key="3">
    <source>
        <dbReference type="Pfam" id="PF17746"/>
    </source>
</evidence>
<dbReference type="Pfam" id="PF03749">
    <property type="entry name" value="SfsA"/>
    <property type="match status" value="1"/>
</dbReference>
<proteinExistence type="inferred from homology"/>
<reference evidence="4 5" key="1">
    <citation type="submission" date="2017-05" db="EMBL/GenBank/DDBJ databases">
        <title>Genomic insights into alkan degradation activity of Oleiphilus messinensis.</title>
        <authorList>
            <person name="Kozyavkin S.A."/>
            <person name="Slesarev A.I."/>
            <person name="Golyshin P.N."/>
            <person name="Korzhenkov A."/>
            <person name="Golyshina O.N."/>
            <person name="Toshchakov S.V."/>
        </authorList>
    </citation>
    <scope>NUCLEOTIDE SEQUENCE [LARGE SCALE GENOMIC DNA]</scope>
    <source>
        <strain evidence="4 5">ME102</strain>
    </source>
</reference>
<dbReference type="InterPro" id="IPR040452">
    <property type="entry name" value="SfsA_C"/>
</dbReference>
<comment type="similarity">
    <text evidence="1">Belongs to the SfsA family.</text>
</comment>
<gene>
    <name evidence="1" type="primary">sfsA</name>
    <name evidence="4" type="ORF">OLMES_4595</name>
</gene>
<sequence length="243" mass="27643">MRYEEPLLEAVLIKRYKRFLADVELQQSGEKKVVTVHCPNTGSMKNCLYPGSRVWLWDSRNAKRKLPLTWELAELPNGATVCVNTARPNQLVEEAIKNGVISELSGYQTIRREVKYGSENSRIDILLENHADDVRKCYVEVKNVTLQEDDGFGYFPDAVSTRGQKHLRELMEMVQAGHRAVLFFCVSHTTMATVSAAAHIDPEYAKNLSEAVNQGVEVYAYRTRISQEEIYLHDPVVVQVVKD</sequence>
<feature type="domain" description="SfsA N-terminal OB" evidence="3">
    <location>
        <begin position="13"/>
        <end position="83"/>
    </location>
</feature>
<dbReference type="PANTHER" id="PTHR30545">
    <property type="entry name" value="SUGAR FERMENTATION STIMULATION PROTEIN A"/>
    <property type="match status" value="1"/>
</dbReference>
<dbReference type="Pfam" id="PF17746">
    <property type="entry name" value="SfsA_N"/>
    <property type="match status" value="1"/>
</dbReference>
<dbReference type="RefSeq" id="WP_087463353.1">
    <property type="nucleotide sequence ID" value="NZ_CP021425.1"/>
</dbReference>
<evidence type="ECO:0000256" key="1">
    <source>
        <dbReference type="HAMAP-Rule" id="MF_00095"/>
    </source>
</evidence>
<evidence type="ECO:0000259" key="2">
    <source>
        <dbReference type="Pfam" id="PF03749"/>
    </source>
</evidence>
<dbReference type="InterPro" id="IPR005224">
    <property type="entry name" value="SfsA"/>
</dbReference>
<name>A0A1Y0IDR3_9GAMM</name>
<feature type="domain" description="Sugar fermentation stimulation protein C-terminal" evidence="2">
    <location>
        <begin position="87"/>
        <end position="228"/>
    </location>
</feature>
<dbReference type="CDD" id="cd22359">
    <property type="entry name" value="SfsA-like_bacterial"/>
    <property type="match status" value="1"/>
</dbReference>
<dbReference type="EMBL" id="CP021425">
    <property type="protein sequence ID" value="ARU58591.1"/>
    <property type="molecule type" value="Genomic_DNA"/>
</dbReference>
<dbReference type="OrthoDB" id="9802365at2"/>
<dbReference type="KEGG" id="ome:OLMES_4595"/>
<dbReference type="NCBIfam" id="TIGR00230">
    <property type="entry name" value="sfsA"/>
    <property type="match status" value="1"/>
</dbReference>
<dbReference type="InterPro" id="IPR041465">
    <property type="entry name" value="SfsA_N"/>
</dbReference>
<dbReference type="HAMAP" id="MF_00095">
    <property type="entry name" value="SfsA"/>
    <property type="match status" value="1"/>
</dbReference>
<accession>A0A1Y0IDR3</accession>
<dbReference type="Gene3D" id="2.40.50.580">
    <property type="match status" value="1"/>
</dbReference>
<dbReference type="Proteomes" id="UP000196027">
    <property type="component" value="Chromosome"/>
</dbReference>
<protein>
    <recommendedName>
        <fullName evidence="1">Sugar fermentation stimulation protein homolog</fullName>
    </recommendedName>
</protein>
<organism evidence="4 5">
    <name type="scientific">Oleiphilus messinensis</name>
    <dbReference type="NCBI Taxonomy" id="141451"/>
    <lineage>
        <taxon>Bacteria</taxon>
        <taxon>Pseudomonadati</taxon>
        <taxon>Pseudomonadota</taxon>
        <taxon>Gammaproteobacteria</taxon>
        <taxon>Oceanospirillales</taxon>
        <taxon>Oleiphilaceae</taxon>
        <taxon>Oleiphilus</taxon>
    </lineage>
</organism>